<evidence type="ECO:0000313" key="4">
    <source>
        <dbReference type="Proteomes" id="UP000077037"/>
    </source>
</evidence>
<dbReference type="PANTHER" id="PTHR42928:SF5">
    <property type="entry name" value="BLR1237 PROTEIN"/>
    <property type="match status" value="1"/>
</dbReference>
<dbReference type="RefSeq" id="WP_066415830.1">
    <property type="nucleotide sequence ID" value="NZ_FKBS01000017.1"/>
</dbReference>
<reference evidence="3 4" key="1">
    <citation type="submission" date="2016-03" db="EMBL/GenBank/DDBJ databases">
        <authorList>
            <consortium name="Pathogen Informatics"/>
        </authorList>
    </citation>
    <scope>NUCLEOTIDE SEQUENCE [LARGE SCALE GENOMIC DNA]</scope>
    <source>
        <strain evidence="3 4">NCTC13364</strain>
    </source>
</reference>
<protein>
    <submittedName>
        <fullName evidence="3">Putattive exported protein</fullName>
    </submittedName>
</protein>
<comment type="similarity">
    <text evidence="1">Belongs to the UPF0065 (bug) family.</text>
</comment>
<feature type="signal peptide" evidence="2">
    <location>
        <begin position="1"/>
        <end position="24"/>
    </location>
</feature>
<dbReference type="OrthoDB" id="8678477at2"/>
<keyword evidence="2" id="KW-0732">Signal</keyword>
<accession>A0A157QC24</accession>
<proteinExistence type="inferred from homology"/>
<evidence type="ECO:0000313" key="3">
    <source>
        <dbReference type="EMBL" id="SAI43174.1"/>
    </source>
</evidence>
<name>A0A157QC24_9BORD</name>
<dbReference type="CDD" id="cd07012">
    <property type="entry name" value="PBP2_Bug_TTT"/>
    <property type="match status" value="1"/>
</dbReference>
<evidence type="ECO:0000256" key="2">
    <source>
        <dbReference type="SAM" id="SignalP"/>
    </source>
</evidence>
<dbReference type="PIRSF" id="PIRSF017082">
    <property type="entry name" value="YflP"/>
    <property type="match status" value="1"/>
</dbReference>
<dbReference type="PANTHER" id="PTHR42928">
    <property type="entry name" value="TRICARBOXYLATE-BINDING PROTEIN"/>
    <property type="match status" value="1"/>
</dbReference>
<dbReference type="Gene3D" id="3.40.190.10">
    <property type="entry name" value="Periplasmic binding protein-like II"/>
    <property type="match status" value="1"/>
</dbReference>
<evidence type="ECO:0000256" key="1">
    <source>
        <dbReference type="ARBA" id="ARBA00006987"/>
    </source>
</evidence>
<dbReference type="InterPro" id="IPR005064">
    <property type="entry name" value="BUG"/>
</dbReference>
<gene>
    <name evidence="3" type="ORF">SAMEA1982600_03511</name>
</gene>
<dbReference type="SUPFAM" id="SSF53850">
    <property type="entry name" value="Periplasmic binding protein-like II"/>
    <property type="match status" value="1"/>
</dbReference>
<organism evidence="3 4">
    <name type="scientific">Bordetella ansorpii</name>
    <dbReference type="NCBI Taxonomy" id="288768"/>
    <lineage>
        <taxon>Bacteria</taxon>
        <taxon>Pseudomonadati</taxon>
        <taxon>Pseudomonadota</taxon>
        <taxon>Betaproteobacteria</taxon>
        <taxon>Burkholderiales</taxon>
        <taxon>Alcaligenaceae</taxon>
        <taxon>Bordetella</taxon>
    </lineage>
</organism>
<dbReference type="Gene3D" id="3.40.190.150">
    <property type="entry name" value="Bordetella uptake gene, domain 1"/>
    <property type="match status" value="1"/>
</dbReference>
<sequence>MLRNGFKLFAAALLSSAIATAASAAGYPERPISVVTPFPAGGATDVLTRILAERMGKELNQSMIVENKAGAGTNIGAAYVSRANPDGYTILMATNSTLVTNRFLYKELPYDPDGFAPIGMVGIGPLVLLASPKAPFKNTQDLVAYAKKNPGKLSMASFGPGTSSHLAGELFKEQAGIDMLHVPFKGATQALPALISGDVDVFFDMVATGMPQADAGKVNVFGISSPTRLPTLPNLATLAEEGYPKFDMTAWFSFVAPKGTPADAVARLQQALQATLKDETVRKKMLDMGINPRNGTAEELTTQIKNEQPVVGQLVKQANIQVQ</sequence>
<dbReference type="EMBL" id="FKBS01000017">
    <property type="protein sequence ID" value="SAI43174.1"/>
    <property type="molecule type" value="Genomic_DNA"/>
</dbReference>
<dbReference type="Proteomes" id="UP000077037">
    <property type="component" value="Unassembled WGS sequence"/>
</dbReference>
<dbReference type="InterPro" id="IPR042100">
    <property type="entry name" value="Bug_dom1"/>
</dbReference>
<dbReference type="AlphaFoldDB" id="A0A157QC24"/>
<dbReference type="Pfam" id="PF03401">
    <property type="entry name" value="TctC"/>
    <property type="match status" value="1"/>
</dbReference>
<feature type="chain" id="PRO_5007615229" evidence="2">
    <location>
        <begin position="25"/>
        <end position="323"/>
    </location>
</feature>